<dbReference type="FunFam" id="3.40.50.10210:FF:000001">
    <property type="entry name" value="Nicotinate-nucleotide--dimethylbenzimidazole phosphoribosyltransferase"/>
    <property type="match status" value="1"/>
</dbReference>
<dbReference type="RefSeq" id="WP_132545350.1">
    <property type="nucleotide sequence ID" value="NZ_SLWY01000025.1"/>
</dbReference>
<dbReference type="UniPathway" id="UPA00061">
    <property type="reaction ID" value="UER00516"/>
</dbReference>
<comment type="pathway">
    <text evidence="1 10">Nucleoside biosynthesis; alpha-ribazole biosynthesis; alpha-ribazole from 5,6-dimethylbenzimidazole: step 1/2.</text>
</comment>
<evidence type="ECO:0000256" key="6">
    <source>
        <dbReference type="ARBA" id="ARBA00022676"/>
    </source>
</evidence>
<dbReference type="NCBIfam" id="TIGR03160">
    <property type="entry name" value="cobT_DBIPRT"/>
    <property type="match status" value="1"/>
</dbReference>
<protein>
    <recommendedName>
        <fullName evidence="4 10">Nicotinate-nucleotide--dimethylbenzimidazole phosphoribosyltransferase</fullName>
        <shortName evidence="10">NN:DBI PRT</shortName>
        <ecNumber evidence="3 10">2.4.2.21</ecNumber>
    </recommendedName>
    <alternativeName>
        <fullName evidence="8 10">N(1)-alpha-phosphoribosyltransferase</fullName>
    </alternativeName>
</protein>
<dbReference type="InterPro" id="IPR017846">
    <property type="entry name" value="Nict_dMeBzImd_PRibTrfase_bact"/>
</dbReference>
<dbReference type="PANTHER" id="PTHR43463:SF1">
    <property type="entry name" value="NICOTINATE-NUCLEOTIDE--DIMETHYLBENZIMIDAZOLE PHOSPHORIBOSYLTRANSFERASE"/>
    <property type="match status" value="1"/>
</dbReference>
<evidence type="ECO:0000256" key="7">
    <source>
        <dbReference type="ARBA" id="ARBA00022679"/>
    </source>
</evidence>
<reference evidence="11 12" key="1">
    <citation type="submission" date="2019-03" db="EMBL/GenBank/DDBJ databases">
        <title>Genomic Encyclopedia of Type Strains, Phase IV (KMG-IV): sequencing the most valuable type-strain genomes for metagenomic binning, comparative biology and taxonomic classification.</title>
        <authorList>
            <person name="Goeker M."/>
        </authorList>
    </citation>
    <scope>NUCLEOTIDE SEQUENCE [LARGE SCALE GENOMIC DNA]</scope>
    <source>
        <strain evidence="11 12">DSM 25287</strain>
    </source>
</reference>
<dbReference type="PANTHER" id="PTHR43463">
    <property type="entry name" value="NICOTINATE-NUCLEOTIDE--DIMETHYLBENZIMIDAZOLE PHOSPHORIBOSYLTRANSFERASE"/>
    <property type="match status" value="1"/>
</dbReference>
<evidence type="ECO:0000313" key="12">
    <source>
        <dbReference type="Proteomes" id="UP000295765"/>
    </source>
</evidence>
<accession>A0A4R2KUG3</accession>
<gene>
    <name evidence="10" type="primary">cobT</name>
    <name evidence="11" type="ORF">EV699_12527</name>
</gene>
<evidence type="ECO:0000256" key="4">
    <source>
        <dbReference type="ARBA" id="ARBA00015486"/>
    </source>
</evidence>
<dbReference type="AlphaFoldDB" id="A0A4R2KUG3"/>
<evidence type="ECO:0000256" key="8">
    <source>
        <dbReference type="ARBA" id="ARBA00030686"/>
    </source>
</evidence>
<comment type="similarity">
    <text evidence="2 10">Belongs to the CobT family.</text>
</comment>
<keyword evidence="6 10" id="KW-0328">Glycosyltransferase</keyword>
<keyword evidence="7 10" id="KW-0808">Transferase</keyword>
<feature type="active site" description="Proton acceptor" evidence="10">
    <location>
        <position position="318"/>
    </location>
</feature>
<dbReference type="HAMAP" id="MF_00230">
    <property type="entry name" value="CobT"/>
    <property type="match status" value="1"/>
</dbReference>
<comment type="function">
    <text evidence="10">Catalyzes the synthesis of alpha-ribazole-5'-phosphate from nicotinate mononucleotide (NAMN) and 5,6-dimethylbenzimidazole (DMB).</text>
</comment>
<evidence type="ECO:0000313" key="11">
    <source>
        <dbReference type="EMBL" id="TCO77524.1"/>
    </source>
</evidence>
<organism evidence="11 12">
    <name type="scientific">Plasticicumulans lactativorans</name>
    <dbReference type="NCBI Taxonomy" id="1133106"/>
    <lineage>
        <taxon>Bacteria</taxon>
        <taxon>Pseudomonadati</taxon>
        <taxon>Pseudomonadota</taxon>
        <taxon>Gammaproteobacteria</taxon>
        <taxon>Candidatus Competibacteraceae</taxon>
        <taxon>Plasticicumulans</taxon>
    </lineage>
</organism>
<keyword evidence="12" id="KW-1185">Reference proteome</keyword>
<keyword evidence="5 10" id="KW-0169">Cobalamin biosynthesis</keyword>
<dbReference type="EC" id="2.4.2.21" evidence="3 10"/>
<dbReference type="Gene3D" id="3.40.50.10210">
    <property type="match status" value="1"/>
</dbReference>
<comment type="caution">
    <text evidence="11">The sequence shown here is derived from an EMBL/GenBank/DDBJ whole genome shotgun (WGS) entry which is preliminary data.</text>
</comment>
<dbReference type="GO" id="GO:0009236">
    <property type="term" value="P:cobalamin biosynthetic process"/>
    <property type="evidence" value="ECO:0007669"/>
    <property type="project" value="UniProtKB-UniRule"/>
</dbReference>
<dbReference type="InterPro" id="IPR003200">
    <property type="entry name" value="Nict_dMeBzImd_PRibTrfase"/>
</dbReference>
<evidence type="ECO:0000256" key="9">
    <source>
        <dbReference type="ARBA" id="ARBA00047340"/>
    </source>
</evidence>
<dbReference type="Proteomes" id="UP000295765">
    <property type="component" value="Unassembled WGS sequence"/>
</dbReference>
<dbReference type="NCBIfam" id="NF000996">
    <property type="entry name" value="PRK00105.1"/>
    <property type="match status" value="1"/>
</dbReference>
<dbReference type="EMBL" id="SLWY01000025">
    <property type="protein sequence ID" value="TCO77524.1"/>
    <property type="molecule type" value="Genomic_DNA"/>
</dbReference>
<dbReference type="InterPro" id="IPR036087">
    <property type="entry name" value="Nict_dMeBzImd_PRibTrfase_sf"/>
</dbReference>
<dbReference type="GO" id="GO:0008939">
    <property type="term" value="F:nicotinate-nucleotide-dimethylbenzimidazole phosphoribosyltransferase activity"/>
    <property type="evidence" value="ECO:0007669"/>
    <property type="project" value="UniProtKB-UniRule"/>
</dbReference>
<evidence type="ECO:0000256" key="1">
    <source>
        <dbReference type="ARBA" id="ARBA00005049"/>
    </source>
</evidence>
<comment type="catalytic activity">
    <reaction evidence="9 10">
        <text>5,6-dimethylbenzimidazole + nicotinate beta-D-ribonucleotide = alpha-ribazole 5'-phosphate + nicotinate + H(+)</text>
        <dbReference type="Rhea" id="RHEA:11196"/>
        <dbReference type="ChEBI" id="CHEBI:15378"/>
        <dbReference type="ChEBI" id="CHEBI:15890"/>
        <dbReference type="ChEBI" id="CHEBI:32544"/>
        <dbReference type="ChEBI" id="CHEBI:57502"/>
        <dbReference type="ChEBI" id="CHEBI:57918"/>
        <dbReference type="EC" id="2.4.2.21"/>
    </reaction>
</comment>
<evidence type="ECO:0000256" key="3">
    <source>
        <dbReference type="ARBA" id="ARBA00011991"/>
    </source>
</evidence>
<evidence type="ECO:0000256" key="2">
    <source>
        <dbReference type="ARBA" id="ARBA00007110"/>
    </source>
</evidence>
<dbReference type="Pfam" id="PF02277">
    <property type="entry name" value="DBI_PRT"/>
    <property type="match status" value="1"/>
</dbReference>
<evidence type="ECO:0000256" key="10">
    <source>
        <dbReference type="HAMAP-Rule" id="MF_00230"/>
    </source>
</evidence>
<dbReference type="Gene3D" id="1.10.1610.10">
    <property type="match status" value="1"/>
</dbReference>
<dbReference type="InterPro" id="IPR023195">
    <property type="entry name" value="Nict_dMeBzImd_PRibTrfase_N"/>
</dbReference>
<dbReference type="CDD" id="cd02439">
    <property type="entry name" value="DMB-PRT_CobT"/>
    <property type="match status" value="1"/>
</dbReference>
<sequence length="350" mass="34914">MSLDWLHHPLPAPSAAAATAAAARQAQLTKPAGALGRLEALALRLAALQGVACPRLERVRIVVFAGDHGVVAEGVSAYPQVVTAEMLRNFARGGAAIAVLARLWGATLEVVNVGTVAPLEALPGVLDRRVGAGTGNLVREPAMSATQLDAALAAGFEAAERAADAAAQLFIGGDMGIGNTTAATALGCALLGCGAAALAGPGTGLDAEGVRRKARLVDAALARAGVSDPLDALRELGGFELAALAGACLRSAQRGIPVLVDGFIASAAALAARRINPALGDWLLLAHRSAEPGHARLLAALADGGEAPLLDLGLRLGEGSGAAVALPLLQAACALHADMATFDEAGVSRA</sequence>
<evidence type="ECO:0000256" key="5">
    <source>
        <dbReference type="ARBA" id="ARBA00022573"/>
    </source>
</evidence>
<dbReference type="SUPFAM" id="SSF52733">
    <property type="entry name" value="Nicotinate mononucleotide:5,6-dimethylbenzimidazole phosphoribosyltransferase (CobT)"/>
    <property type="match status" value="1"/>
</dbReference>
<dbReference type="OrthoDB" id="9781491at2"/>
<name>A0A4R2KUG3_9GAMM</name>
<proteinExistence type="inferred from homology"/>